<dbReference type="Proteomes" id="UP000235220">
    <property type="component" value="Chromosome 12"/>
</dbReference>
<protein>
    <submittedName>
        <fullName evidence="11">Precursor of CEP5-like</fullName>
    </submittedName>
</protein>
<accession>A0A2I4HKS3</accession>
<dbReference type="GO" id="GO:0048046">
    <property type="term" value="C:apoplast"/>
    <property type="evidence" value="ECO:0007669"/>
    <property type="project" value="UniProtKB-SubCell"/>
</dbReference>
<keyword evidence="4" id="KW-0964">Secreted</keyword>
<feature type="compositionally biased region" description="Basic and acidic residues" evidence="8">
    <location>
        <begin position="43"/>
        <end position="62"/>
    </location>
</feature>
<name>A0A2I4HKS3_JUGRE</name>
<dbReference type="GO" id="GO:0005179">
    <property type="term" value="F:hormone activity"/>
    <property type="evidence" value="ECO:0000318"/>
    <property type="project" value="GO_Central"/>
</dbReference>
<reference evidence="11" key="1">
    <citation type="submission" date="2025-08" db="UniProtKB">
        <authorList>
            <consortium name="RefSeq"/>
        </authorList>
    </citation>
    <scope>IDENTIFICATION</scope>
    <source>
        <tissue evidence="11">Leaves</tissue>
    </source>
</reference>
<evidence type="ECO:0000256" key="1">
    <source>
        <dbReference type="ARBA" id="ARBA00004271"/>
    </source>
</evidence>
<dbReference type="GeneID" id="109018958"/>
<dbReference type="PANTHER" id="PTHR33348">
    <property type="entry name" value="PRECURSOR OF CEP5"/>
    <property type="match status" value="1"/>
</dbReference>
<gene>
    <name evidence="11" type="primary">LOC109018958</name>
</gene>
<dbReference type="Gramene" id="Jr12_01150_p1">
    <property type="protein sequence ID" value="cds.Jr12_01150_p1"/>
    <property type="gene ID" value="Jr12_01150"/>
</dbReference>
<comment type="subcellular location">
    <subcellularLocation>
        <location evidence="1">Secreted</location>
        <location evidence="1">Extracellular space</location>
        <location evidence="1">Apoplast</location>
    </subcellularLocation>
</comment>
<sequence>MAQNKFNISVFLFLALFLFQESHLIQGRRLLVSKNNDSQPKNKIHEKETTIKDGTGKLHGDETTSNEAIIAKVSPPPPPPAEGVLSSRPPPPGHGIVDFRPTAPGHSPGVGHSIQN</sequence>
<evidence type="ECO:0000313" key="10">
    <source>
        <dbReference type="Proteomes" id="UP000235220"/>
    </source>
</evidence>
<evidence type="ECO:0000256" key="3">
    <source>
        <dbReference type="ARBA" id="ARBA00022523"/>
    </source>
</evidence>
<dbReference type="OrthoDB" id="1414493at2759"/>
<dbReference type="RefSeq" id="XP_018856697.1">
    <property type="nucleotide sequence ID" value="XM_019001152.1"/>
</dbReference>
<dbReference type="AlphaFoldDB" id="A0A2I4HKS3"/>
<evidence type="ECO:0000256" key="6">
    <source>
        <dbReference type="ARBA" id="ARBA00022729"/>
    </source>
</evidence>
<keyword evidence="7" id="KW-0379">Hydroxylation</keyword>
<evidence type="ECO:0000256" key="4">
    <source>
        <dbReference type="ARBA" id="ARBA00022525"/>
    </source>
</evidence>
<dbReference type="InterPro" id="IPR033250">
    <property type="entry name" value="CEP"/>
</dbReference>
<dbReference type="KEGG" id="jre:109018958"/>
<dbReference type="STRING" id="51240.A0A2I4HKS3"/>
<proteinExistence type="inferred from homology"/>
<dbReference type="GO" id="GO:1901371">
    <property type="term" value="P:regulation of leaf morphogenesis"/>
    <property type="evidence" value="ECO:0000318"/>
    <property type="project" value="GO_Central"/>
</dbReference>
<feature type="chain" id="PRO_5043568222" evidence="9">
    <location>
        <begin position="28"/>
        <end position="116"/>
    </location>
</feature>
<dbReference type="GO" id="GO:0048364">
    <property type="term" value="P:root development"/>
    <property type="evidence" value="ECO:0007669"/>
    <property type="project" value="InterPro"/>
</dbReference>
<evidence type="ECO:0000256" key="8">
    <source>
        <dbReference type="SAM" id="MobiDB-lite"/>
    </source>
</evidence>
<dbReference type="GO" id="GO:1902025">
    <property type="term" value="P:nitrate import"/>
    <property type="evidence" value="ECO:0000318"/>
    <property type="project" value="GO_Central"/>
</dbReference>
<dbReference type="GO" id="GO:2000280">
    <property type="term" value="P:regulation of root development"/>
    <property type="evidence" value="ECO:0000318"/>
    <property type="project" value="GO_Central"/>
</dbReference>
<evidence type="ECO:0000256" key="7">
    <source>
        <dbReference type="ARBA" id="ARBA00023278"/>
    </source>
</evidence>
<evidence type="ECO:0000313" key="11">
    <source>
        <dbReference type="RefSeq" id="XP_018856697.1"/>
    </source>
</evidence>
<keyword evidence="10" id="KW-1185">Reference proteome</keyword>
<keyword evidence="3" id="KW-0052">Apoplast</keyword>
<evidence type="ECO:0000256" key="2">
    <source>
        <dbReference type="ARBA" id="ARBA00008963"/>
    </source>
</evidence>
<evidence type="ECO:0000256" key="9">
    <source>
        <dbReference type="SAM" id="SignalP"/>
    </source>
</evidence>
<comment type="similarity">
    <text evidence="2">Belongs to the C-terminally encoded plant signaling peptide (CEP) family.</text>
</comment>
<feature type="signal peptide" evidence="9">
    <location>
        <begin position="1"/>
        <end position="27"/>
    </location>
</feature>
<evidence type="ECO:0000256" key="5">
    <source>
        <dbReference type="ARBA" id="ARBA00022702"/>
    </source>
</evidence>
<dbReference type="PANTHER" id="PTHR33348:SF40">
    <property type="entry name" value="PRECURSOR OF CEP3"/>
    <property type="match status" value="1"/>
</dbReference>
<dbReference type="GO" id="GO:0005576">
    <property type="term" value="C:extracellular region"/>
    <property type="evidence" value="ECO:0000318"/>
    <property type="project" value="GO_Central"/>
</dbReference>
<keyword evidence="6 9" id="KW-0732">Signal</keyword>
<keyword evidence="5" id="KW-0372">Hormone</keyword>
<dbReference type="GO" id="GO:0006995">
    <property type="term" value="P:cellular response to nitrogen starvation"/>
    <property type="evidence" value="ECO:0007669"/>
    <property type="project" value="UniProtKB-ARBA"/>
</dbReference>
<feature type="region of interest" description="Disordered" evidence="8">
    <location>
        <begin position="34"/>
        <end position="116"/>
    </location>
</feature>
<organism evidence="10 11">
    <name type="scientific">Juglans regia</name>
    <name type="common">English walnut</name>
    <dbReference type="NCBI Taxonomy" id="51240"/>
    <lineage>
        <taxon>Eukaryota</taxon>
        <taxon>Viridiplantae</taxon>
        <taxon>Streptophyta</taxon>
        <taxon>Embryophyta</taxon>
        <taxon>Tracheophyta</taxon>
        <taxon>Spermatophyta</taxon>
        <taxon>Magnoliopsida</taxon>
        <taxon>eudicotyledons</taxon>
        <taxon>Gunneridae</taxon>
        <taxon>Pentapetalae</taxon>
        <taxon>rosids</taxon>
        <taxon>fabids</taxon>
        <taxon>Fagales</taxon>
        <taxon>Juglandaceae</taxon>
        <taxon>Juglans</taxon>
    </lineage>
</organism>